<dbReference type="Proteomes" id="UP000051950">
    <property type="component" value="Unassembled WGS sequence"/>
</dbReference>
<sequence length="71" mass="8038">MNFKRKMNNFIGGNNFGAQKPCFYLMFVPAFRYIFSLSFKMPLHPIAIGSGLDQTITASIKKGLLFMESPL</sequence>
<comment type="caution">
    <text evidence="1">The sequence shown here is derived from an EMBL/GenBank/DDBJ whole genome shotgun (WGS) entry which is preliminary data.</text>
</comment>
<evidence type="ECO:0000313" key="1">
    <source>
        <dbReference type="EMBL" id="KRT16954.1"/>
    </source>
</evidence>
<evidence type="ECO:0000313" key="2">
    <source>
        <dbReference type="Proteomes" id="UP000051950"/>
    </source>
</evidence>
<gene>
    <name evidence="1" type="ORF">ASU31_04520</name>
</gene>
<dbReference type="EMBL" id="LMZQ01000003">
    <property type="protein sequence ID" value="KRT16954.1"/>
    <property type="molecule type" value="Genomic_DNA"/>
</dbReference>
<reference evidence="1 2" key="1">
    <citation type="submission" date="2015-11" db="EMBL/GenBank/DDBJ databases">
        <title>Sequence of Pedobacter ginsenosidimutans.</title>
        <authorList>
            <person name="Carson E."/>
            <person name="Keyser V."/>
            <person name="Newman J."/>
            <person name="Miller J."/>
        </authorList>
    </citation>
    <scope>NUCLEOTIDE SEQUENCE [LARGE SCALE GENOMIC DNA]</scope>
    <source>
        <strain evidence="1 2">KACC 14530</strain>
    </source>
</reference>
<organism evidence="1 2">
    <name type="scientific">Pedobacter ginsenosidimutans</name>
    <dbReference type="NCBI Taxonomy" id="687842"/>
    <lineage>
        <taxon>Bacteria</taxon>
        <taxon>Pseudomonadati</taxon>
        <taxon>Bacteroidota</taxon>
        <taxon>Sphingobacteriia</taxon>
        <taxon>Sphingobacteriales</taxon>
        <taxon>Sphingobacteriaceae</taxon>
        <taxon>Pedobacter</taxon>
    </lineage>
</organism>
<name>A0A0T5VSX1_9SPHI</name>
<accession>A0A0T5VSX1</accession>
<dbReference type="AlphaFoldDB" id="A0A0T5VSX1"/>
<keyword evidence="2" id="KW-1185">Reference proteome</keyword>
<protein>
    <submittedName>
        <fullName evidence="1">Uncharacterized protein</fullName>
    </submittedName>
</protein>
<proteinExistence type="predicted"/>